<organism evidence="6 7">
    <name type="scientific">Candidatus Berkelbacteria bacterium RIFCSPLOWO2_01_FULL_50_28</name>
    <dbReference type="NCBI Taxonomy" id="1797471"/>
    <lineage>
        <taxon>Bacteria</taxon>
        <taxon>Candidatus Berkelbacteria</taxon>
    </lineage>
</organism>
<dbReference type="PANTHER" id="PTHR43808:SF31">
    <property type="entry name" value="N-ACETYL-L-CITRULLINE DEACETYLASE"/>
    <property type="match status" value="1"/>
</dbReference>
<keyword evidence="3" id="KW-0378">Hydrolase</keyword>
<evidence type="ECO:0000313" key="6">
    <source>
        <dbReference type="EMBL" id="OGD64630.1"/>
    </source>
</evidence>
<dbReference type="Gene3D" id="3.30.70.360">
    <property type="match status" value="1"/>
</dbReference>
<dbReference type="EMBL" id="MEZX01000002">
    <property type="protein sequence ID" value="OGD64630.1"/>
    <property type="molecule type" value="Genomic_DNA"/>
</dbReference>
<evidence type="ECO:0000256" key="4">
    <source>
        <dbReference type="ARBA" id="ARBA00022833"/>
    </source>
</evidence>
<dbReference type="SUPFAM" id="SSF53187">
    <property type="entry name" value="Zn-dependent exopeptidases"/>
    <property type="match status" value="1"/>
</dbReference>
<keyword evidence="4" id="KW-0862">Zinc</keyword>
<dbReference type="PROSITE" id="PS00759">
    <property type="entry name" value="ARGE_DAPE_CPG2_2"/>
    <property type="match status" value="1"/>
</dbReference>
<evidence type="ECO:0000313" key="7">
    <source>
        <dbReference type="Proteomes" id="UP000177481"/>
    </source>
</evidence>
<dbReference type="PANTHER" id="PTHR43808">
    <property type="entry name" value="ACETYLORNITHINE DEACETYLASE"/>
    <property type="match status" value="1"/>
</dbReference>
<dbReference type="Pfam" id="PF01546">
    <property type="entry name" value="Peptidase_M20"/>
    <property type="match status" value="1"/>
</dbReference>
<dbReference type="Pfam" id="PF07687">
    <property type="entry name" value="M20_dimer"/>
    <property type="match status" value="1"/>
</dbReference>
<comment type="cofactor">
    <cofactor evidence="1">
        <name>Zn(2+)</name>
        <dbReference type="ChEBI" id="CHEBI:29105"/>
    </cofactor>
</comment>
<dbReference type="GO" id="GO:0046872">
    <property type="term" value="F:metal ion binding"/>
    <property type="evidence" value="ECO:0007669"/>
    <property type="project" value="UniProtKB-KW"/>
</dbReference>
<evidence type="ECO:0000259" key="5">
    <source>
        <dbReference type="Pfam" id="PF07687"/>
    </source>
</evidence>
<accession>A0A1F5EBG2</accession>
<dbReference type="InterPro" id="IPR036264">
    <property type="entry name" value="Bact_exopeptidase_dim_dom"/>
</dbReference>
<dbReference type="Proteomes" id="UP000177481">
    <property type="component" value="Unassembled WGS sequence"/>
</dbReference>
<name>A0A1F5EBG2_9BACT</name>
<sequence length="376" mass="40921">MRVLSTLVGIPTNEGVANHPYVHALSVLLGDLEPELVVNYESREARLSAAAWKIPAPNPTKVPLVFVIHSDTVNPQLDPTKASGYSWDFPPFAVTKKDDKLHGLGSTDMKGGTAALICALDQVDRNDLNRDIWVVMDGDEETDVRGGCELKKLLPLKEAEVVIIEPTAYGLRCRQKASITLLATVSGSAQHASQATKELNRTDNAIEQARRVLNALHAYELSLPDVGGDIFDQPTVAVTKIQGGTSINTIAEEVVITIDRRARLDEDLDEVIKAMGATVKAAVPDAKPYLDFKGEGYQTPSSDPFVLRSLALAREVVPDFALMDTPGWSEASNFCHLGPTIIAGPGVLDQLHKVDEYTSLKSLEAYVEIFKRWITA</sequence>
<dbReference type="GO" id="GO:0006526">
    <property type="term" value="P:L-arginine biosynthetic process"/>
    <property type="evidence" value="ECO:0007669"/>
    <property type="project" value="TreeGrafter"/>
</dbReference>
<dbReference type="GO" id="GO:0008777">
    <property type="term" value="F:acetylornithine deacetylase activity"/>
    <property type="evidence" value="ECO:0007669"/>
    <property type="project" value="TreeGrafter"/>
</dbReference>
<proteinExistence type="predicted"/>
<dbReference type="InterPro" id="IPR050072">
    <property type="entry name" value="Peptidase_M20A"/>
</dbReference>
<feature type="domain" description="Peptidase M20 dimerisation" evidence="5">
    <location>
        <begin position="175"/>
        <end position="284"/>
    </location>
</feature>
<dbReference type="AlphaFoldDB" id="A0A1F5EBG2"/>
<reference evidence="6 7" key="1">
    <citation type="journal article" date="2016" name="Nat. Commun.">
        <title>Thousands of microbial genomes shed light on interconnected biogeochemical processes in an aquifer system.</title>
        <authorList>
            <person name="Anantharaman K."/>
            <person name="Brown C.T."/>
            <person name="Hug L.A."/>
            <person name="Sharon I."/>
            <person name="Castelle C.J."/>
            <person name="Probst A.J."/>
            <person name="Thomas B.C."/>
            <person name="Singh A."/>
            <person name="Wilkins M.J."/>
            <person name="Karaoz U."/>
            <person name="Brodie E.L."/>
            <person name="Williams K.H."/>
            <person name="Hubbard S.S."/>
            <person name="Banfield J.F."/>
        </authorList>
    </citation>
    <scope>NUCLEOTIDE SEQUENCE [LARGE SCALE GENOMIC DNA]</scope>
</reference>
<evidence type="ECO:0000256" key="3">
    <source>
        <dbReference type="ARBA" id="ARBA00022801"/>
    </source>
</evidence>
<dbReference type="STRING" id="1797471.A3A71_01075"/>
<protein>
    <recommendedName>
        <fullName evidence="5">Peptidase M20 dimerisation domain-containing protein</fullName>
    </recommendedName>
</protein>
<dbReference type="Gene3D" id="3.40.630.10">
    <property type="entry name" value="Zn peptidases"/>
    <property type="match status" value="1"/>
</dbReference>
<evidence type="ECO:0000256" key="1">
    <source>
        <dbReference type="ARBA" id="ARBA00001947"/>
    </source>
</evidence>
<keyword evidence="2" id="KW-0479">Metal-binding</keyword>
<dbReference type="InterPro" id="IPR001261">
    <property type="entry name" value="ArgE/DapE_CS"/>
</dbReference>
<dbReference type="InterPro" id="IPR002933">
    <property type="entry name" value="Peptidase_M20"/>
</dbReference>
<evidence type="ECO:0000256" key="2">
    <source>
        <dbReference type="ARBA" id="ARBA00022723"/>
    </source>
</evidence>
<gene>
    <name evidence="6" type="ORF">A3A71_01075</name>
</gene>
<comment type="caution">
    <text evidence="6">The sequence shown here is derived from an EMBL/GenBank/DDBJ whole genome shotgun (WGS) entry which is preliminary data.</text>
</comment>
<dbReference type="InterPro" id="IPR011650">
    <property type="entry name" value="Peptidase_M20_dimer"/>
</dbReference>
<dbReference type="SUPFAM" id="SSF55031">
    <property type="entry name" value="Bacterial exopeptidase dimerisation domain"/>
    <property type="match status" value="1"/>
</dbReference>